<evidence type="ECO:0000313" key="1">
    <source>
        <dbReference type="EMBL" id="SDE42453.1"/>
    </source>
</evidence>
<gene>
    <name evidence="1" type="ORF">SAMN04488239_11913</name>
</gene>
<organism evidence="1 2">
    <name type="scientific">Ruegeria marina</name>
    <dbReference type="NCBI Taxonomy" id="639004"/>
    <lineage>
        <taxon>Bacteria</taxon>
        <taxon>Pseudomonadati</taxon>
        <taxon>Pseudomonadota</taxon>
        <taxon>Alphaproteobacteria</taxon>
        <taxon>Rhodobacterales</taxon>
        <taxon>Roseobacteraceae</taxon>
        <taxon>Ruegeria</taxon>
    </lineage>
</organism>
<dbReference type="AlphaFoldDB" id="A0A1G7CT75"/>
<evidence type="ECO:0000313" key="2">
    <source>
        <dbReference type="Proteomes" id="UP000199628"/>
    </source>
</evidence>
<dbReference type="Proteomes" id="UP000199628">
    <property type="component" value="Unassembled WGS sequence"/>
</dbReference>
<dbReference type="EMBL" id="FMZV01000019">
    <property type="protein sequence ID" value="SDE42453.1"/>
    <property type="molecule type" value="Genomic_DNA"/>
</dbReference>
<proteinExistence type="predicted"/>
<reference evidence="2" key="1">
    <citation type="submission" date="2016-10" db="EMBL/GenBank/DDBJ databases">
        <authorList>
            <person name="Varghese N."/>
            <person name="Submissions S."/>
        </authorList>
    </citation>
    <scope>NUCLEOTIDE SEQUENCE [LARGE SCALE GENOMIC DNA]</scope>
    <source>
        <strain evidence="2">CGMCC 1.9108</strain>
    </source>
</reference>
<sequence length="43" mass="4774">MARIASFCYRLRTRIRQSAGAGLTLSARCSFGHVPVLFQAQMT</sequence>
<name>A0A1G7CT75_9RHOB</name>
<protein>
    <submittedName>
        <fullName evidence="1">Uncharacterized protein</fullName>
    </submittedName>
</protein>
<keyword evidence="2" id="KW-1185">Reference proteome</keyword>
<accession>A0A1G7CT75</accession>